<keyword evidence="3" id="KW-1185">Reference proteome</keyword>
<name>A0A6A6LSG4_HEVBR</name>
<reference evidence="2 3" key="1">
    <citation type="journal article" date="2020" name="Mol. Plant">
        <title>The Chromosome-Based Rubber Tree Genome Provides New Insights into Spurge Genome Evolution and Rubber Biosynthesis.</title>
        <authorList>
            <person name="Liu J."/>
            <person name="Shi C."/>
            <person name="Shi C.C."/>
            <person name="Li W."/>
            <person name="Zhang Q.J."/>
            <person name="Zhang Y."/>
            <person name="Li K."/>
            <person name="Lu H.F."/>
            <person name="Shi C."/>
            <person name="Zhu S.T."/>
            <person name="Xiao Z.Y."/>
            <person name="Nan H."/>
            <person name="Yue Y."/>
            <person name="Zhu X.G."/>
            <person name="Wu Y."/>
            <person name="Hong X.N."/>
            <person name="Fan G.Y."/>
            <person name="Tong Y."/>
            <person name="Zhang D."/>
            <person name="Mao C.L."/>
            <person name="Liu Y.L."/>
            <person name="Hao S.J."/>
            <person name="Liu W.Q."/>
            <person name="Lv M.Q."/>
            <person name="Zhang H.B."/>
            <person name="Liu Y."/>
            <person name="Hu-Tang G.R."/>
            <person name="Wang J.P."/>
            <person name="Wang J.H."/>
            <person name="Sun Y.H."/>
            <person name="Ni S.B."/>
            <person name="Chen W.B."/>
            <person name="Zhang X.C."/>
            <person name="Jiao Y.N."/>
            <person name="Eichler E.E."/>
            <person name="Li G.H."/>
            <person name="Liu X."/>
            <person name="Gao L.Z."/>
        </authorList>
    </citation>
    <scope>NUCLEOTIDE SEQUENCE [LARGE SCALE GENOMIC DNA]</scope>
    <source>
        <strain evidence="3">cv. GT1</strain>
        <tissue evidence="2">Leaf</tissue>
    </source>
</reference>
<evidence type="ECO:0000313" key="2">
    <source>
        <dbReference type="EMBL" id="KAF2302539.1"/>
    </source>
</evidence>
<dbReference type="Proteomes" id="UP000467840">
    <property type="component" value="Chromosome 4"/>
</dbReference>
<proteinExistence type="predicted"/>
<sequence>MGPARCIGRETRRDRRVVHYIMKRTTLHCLLSKLPGFLFCEATQSESGSSPIQFQIELRLSGLPIGSINVGRAGAGDGVNVVGIGGPAEERGPPGGRSSPAILVWFSSGSGRRPDWSGQGAVERDSRGHGRRERRIRKLEVFSGRKCNQEATNTGDGCVPWGINENPDHCLRVLMKLGTNIEASIRWLLNGREDLAGLRRKVGILQLDCGLVLTFLPLTFWFLSLSQKGDEIVISRCERKDG</sequence>
<accession>A0A6A6LSG4</accession>
<gene>
    <name evidence="2" type="ORF">GH714_037659</name>
</gene>
<dbReference type="AlphaFoldDB" id="A0A6A6LSG4"/>
<feature type="region of interest" description="Disordered" evidence="1">
    <location>
        <begin position="110"/>
        <end position="131"/>
    </location>
</feature>
<organism evidence="2 3">
    <name type="scientific">Hevea brasiliensis</name>
    <name type="common">Para rubber tree</name>
    <name type="synonym">Siphonia brasiliensis</name>
    <dbReference type="NCBI Taxonomy" id="3981"/>
    <lineage>
        <taxon>Eukaryota</taxon>
        <taxon>Viridiplantae</taxon>
        <taxon>Streptophyta</taxon>
        <taxon>Embryophyta</taxon>
        <taxon>Tracheophyta</taxon>
        <taxon>Spermatophyta</taxon>
        <taxon>Magnoliopsida</taxon>
        <taxon>eudicotyledons</taxon>
        <taxon>Gunneridae</taxon>
        <taxon>Pentapetalae</taxon>
        <taxon>rosids</taxon>
        <taxon>fabids</taxon>
        <taxon>Malpighiales</taxon>
        <taxon>Euphorbiaceae</taxon>
        <taxon>Crotonoideae</taxon>
        <taxon>Micrandreae</taxon>
        <taxon>Hevea</taxon>
    </lineage>
</organism>
<protein>
    <submittedName>
        <fullName evidence="2">Uncharacterized protein</fullName>
    </submittedName>
</protein>
<evidence type="ECO:0000256" key="1">
    <source>
        <dbReference type="SAM" id="MobiDB-lite"/>
    </source>
</evidence>
<dbReference type="EMBL" id="JAAGAX010000010">
    <property type="protein sequence ID" value="KAF2302539.1"/>
    <property type="molecule type" value="Genomic_DNA"/>
</dbReference>
<evidence type="ECO:0000313" key="3">
    <source>
        <dbReference type="Proteomes" id="UP000467840"/>
    </source>
</evidence>
<comment type="caution">
    <text evidence="2">The sequence shown here is derived from an EMBL/GenBank/DDBJ whole genome shotgun (WGS) entry which is preliminary data.</text>
</comment>